<protein>
    <submittedName>
        <fullName evidence="2">Uncharacterized protein</fullName>
    </submittedName>
</protein>
<dbReference type="Proteomes" id="UP000034368">
    <property type="component" value="Unassembled WGS sequence"/>
</dbReference>
<accession>A0A0G1NAK8</accession>
<proteinExistence type="predicted"/>
<keyword evidence="1" id="KW-1133">Transmembrane helix</keyword>
<comment type="caution">
    <text evidence="2">The sequence shown here is derived from an EMBL/GenBank/DDBJ whole genome shotgun (WGS) entry which is preliminary data.</text>
</comment>
<keyword evidence="1" id="KW-0812">Transmembrane</keyword>
<dbReference type="AlphaFoldDB" id="A0A0G1NAK8"/>
<organism evidence="2 3">
    <name type="scientific">Candidatus Yanofskybacteria bacterium GW2011_GWB1_45_11</name>
    <dbReference type="NCBI Taxonomy" id="1619026"/>
    <lineage>
        <taxon>Bacteria</taxon>
        <taxon>Candidatus Yanofskyibacteriota</taxon>
    </lineage>
</organism>
<feature type="transmembrane region" description="Helical" evidence="1">
    <location>
        <begin position="6"/>
        <end position="30"/>
    </location>
</feature>
<reference evidence="2 3" key="1">
    <citation type="journal article" date="2015" name="Nature">
        <title>rRNA introns, odd ribosomes, and small enigmatic genomes across a large radiation of phyla.</title>
        <authorList>
            <person name="Brown C.T."/>
            <person name="Hug L.A."/>
            <person name="Thomas B.C."/>
            <person name="Sharon I."/>
            <person name="Castelle C.J."/>
            <person name="Singh A."/>
            <person name="Wilkins M.J."/>
            <person name="Williams K.H."/>
            <person name="Banfield J.F."/>
        </authorList>
    </citation>
    <scope>NUCLEOTIDE SEQUENCE [LARGE SCALE GENOMIC DNA]</scope>
</reference>
<gene>
    <name evidence="2" type="ORF">UW90_C0006G0007</name>
</gene>
<evidence type="ECO:0000313" key="2">
    <source>
        <dbReference type="EMBL" id="KKT90107.1"/>
    </source>
</evidence>
<keyword evidence="1" id="KW-0472">Membrane</keyword>
<evidence type="ECO:0000313" key="3">
    <source>
        <dbReference type="Proteomes" id="UP000034368"/>
    </source>
</evidence>
<dbReference type="EMBL" id="LCKD01000006">
    <property type="protein sequence ID" value="KKT90107.1"/>
    <property type="molecule type" value="Genomic_DNA"/>
</dbReference>
<name>A0A0G1NAK8_9BACT</name>
<sequence length="130" mass="15027">MTEIPMISFALAILICAVLMLFPLLIGVTGKFGRGWAKKMAESLCAKEWYVKCNDLNRKRSRLVLNLRETKSRTHMVLHLPLNHPDIRKLVDLQDLDVVKFRITDQPQNFTIPYDVCAWIRLESVTPCPF</sequence>
<evidence type="ECO:0000256" key="1">
    <source>
        <dbReference type="SAM" id="Phobius"/>
    </source>
</evidence>